<evidence type="ECO:0000313" key="1">
    <source>
        <dbReference type="EMBL" id="CAH3178598.1"/>
    </source>
</evidence>
<evidence type="ECO:0000313" key="2">
    <source>
        <dbReference type="Proteomes" id="UP001159405"/>
    </source>
</evidence>
<feature type="non-terminal residue" evidence="1">
    <location>
        <position position="1"/>
    </location>
</feature>
<dbReference type="Proteomes" id="UP001159405">
    <property type="component" value="Unassembled WGS sequence"/>
</dbReference>
<reference evidence="1 2" key="1">
    <citation type="submission" date="2022-05" db="EMBL/GenBank/DDBJ databases">
        <authorList>
            <consortium name="Genoscope - CEA"/>
            <person name="William W."/>
        </authorList>
    </citation>
    <scope>NUCLEOTIDE SEQUENCE [LARGE SCALE GENOMIC DNA]</scope>
</reference>
<gene>
    <name evidence="1" type="ORF">PLOB_00020866</name>
</gene>
<comment type="caution">
    <text evidence="1">The sequence shown here is derived from an EMBL/GenBank/DDBJ whole genome shotgun (WGS) entry which is preliminary data.</text>
</comment>
<protein>
    <submittedName>
        <fullName evidence="1">Uncharacterized protein</fullName>
    </submittedName>
</protein>
<organism evidence="1 2">
    <name type="scientific">Porites lobata</name>
    <dbReference type="NCBI Taxonomy" id="104759"/>
    <lineage>
        <taxon>Eukaryota</taxon>
        <taxon>Metazoa</taxon>
        <taxon>Cnidaria</taxon>
        <taxon>Anthozoa</taxon>
        <taxon>Hexacorallia</taxon>
        <taxon>Scleractinia</taxon>
        <taxon>Fungiina</taxon>
        <taxon>Poritidae</taxon>
        <taxon>Porites</taxon>
    </lineage>
</organism>
<keyword evidence="2" id="KW-1185">Reference proteome</keyword>
<dbReference type="EMBL" id="CALNXK010000242">
    <property type="protein sequence ID" value="CAH3178598.1"/>
    <property type="molecule type" value="Genomic_DNA"/>
</dbReference>
<name>A0ABN8RI48_9CNID</name>
<sequence length="523" mass="59644">SIDAFSLAAACLLVSFRRLHGGELGVQTLQHLLVSCLERKKHGIGRKVTFEMISQKLQEMDETLLVRNWQTPVRFDRLSDDRKDEQLYLDMLHYIDGVPDVVPPKIPGRHAHCISPCLDLAGNKINWEQLERRSTTIASRIMKDCWTVYDKQICHEAHMLYSDREYSKYDHVREFALNHGPYDVDPFIPADEEENPVTQDVWFNNFGPLGQSTIIGDGRLVFKYRGIDVLRRISKDDPFHTVERVKEDKVFLKGYTMKSSDHAYRQELLRNLTQDYQVAPTDEPPYGGLTTGLTFADLKSHIRAYVSRVKQLRRTVMASKAEAFELADHQKTIYGWSRPITVSGGSQAAAGVEALLSLCMGPQDLYDLFRPMGICSTGKRKIDVETDLVTILSGGNGKMGITSLDTSTCDRGETAPFCLWLVYQQKYSNVVQSANRHLDNYPDVDLVMTNKPQRAFLQAFMSNVGNASYSSRNNPREITPFIFVHVAIIRCSQYPDLDDETDVYMTLAEQHWPIVLFPFRLKT</sequence>
<proteinExistence type="predicted"/>
<accession>A0ABN8RI48</accession>